<evidence type="ECO:0000313" key="10">
    <source>
        <dbReference type="Proteomes" id="UP000548304"/>
    </source>
</evidence>
<dbReference type="InterPro" id="IPR020846">
    <property type="entry name" value="MFS_dom"/>
</dbReference>
<dbReference type="Gene3D" id="1.20.1250.20">
    <property type="entry name" value="MFS general substrate transporter like domains"/>
    <property type="match status" value="1"/>
</dbReference>
<dbReference type="AlphaFoldDB" id="A0A852ZAF1"/>
<name>A0A852ZAF1_9ACTN</name>
<feature type="transmembrane region" description="Helical" evidence="7">
    <location>
        <begin position="171"/>
        <end position="192"/>
    </location>
</feature>
<feature type="transmembrane region" description="Helical" evidence="7">
    <location>
        <begin position="444"/>
        <end position="463"/>
    </location>
</feature>
<feature type="domain" description="Major facilitator superfamily (MFS) profile" evidence="8">
    <location>
        <begin position="18"/>
        <end position="467"/>
    </location>
</feature>
<feature type="transmembrane region" description="Helical" evidence="7">
    <location>
        <begin position="108"/>
        <end position="129"/>
    </location>
</feature>
<feature type="region of interest" description="Disordered" evidence="6">
    <location>
        <begin position="469"/>
        <end position="489"/>
    </location>
</feature>
<comment type="subcellular location">
    <subcellularLocation>
        <location evidence="1">Cell membrane</location>
        <topology evidence="1">Multi-pass membrane protein</topology>
    </subcellularLocation>
</comment>
<evidence type="ECO:0000256" key="2">
    <source>
        <dbReference type="ARBA" id="ARBA00022448"/>
    </source>
</evidence>
<feature type="transmembrane region" description="Helical" evidence="7">
    <location>
        <begin position="306"/>
        <end position="324"/>
    </location>
</feature>
<feature type="transmembrane region" description="Helical" evidence="7">
    <location>
        <begin position="53"/>
        <end position="76"/>
    </location>
</feature>
<keyword evidence="5 7" id="KW-0472">Membrane</keyword>
<dbReference type="InterPro" id="IPR011701">
    <property type="entry name" value="MFS"/>
</dbReference>
<evidence type="ECO:0000256" key="5">
    <source>
        <dbReference type="ARBA" id="ARBA00023136"/>
    </source>
</evidence>
<feature type="transmembrane region" description="Helical" evidence="7">
    <location>
        <begin position="272"/>
        <end position="294"/>
    </location>
</feature>
<dbReference type="RefSeq" id="WP_179535965.1">
    <property type="nucleotide sequence ID" value="NZ_JACBYW010000005.1"/>
</dbReference>
<feature type="transmembrane region" description="Helical" evidence="7">
    <location>
        <begin position="83"/>
        <end position="102"/>
    </location>
</feature>
<comment type="caution">
    <text evidence="9">The sequence shown here is derived from an EMBL/GenBank/DDBJ whole genome shotgun (WGS) entry which is preliminary data.</text>
</comment>
<dbReference type="Proteomes" id="UP000548304">
    <property type="component" value="Unassembled WGS sequence"/>
</dbReference>
<reference evidence="9 10" key="1">
    <citation type="submission" date="2020-07" db="EMBL/GenBank/DDBJ databases">
        <title>Genomic Encyclopedia of Type Strains, Phase III (KMG-III): the genomes of soil and plant-associated and newly described type strains.</title>
        <authorList>
            <person name="Whitman W."/>
        </authorList>
    </citation>
    <scope>NUCLEOTIDE SEQUENCE [LARGE SCALE GENOMIC DNA]</scope>
    <source>
        <strain evidence="9 10">CECT 8576</strain>
    </source>
</reference>
<dbReference type="GO" id="GO:0005886">
    <property type="term" value="C:plasma membrane"/>
    <property type="evidence" value="ECO:0007669"/>
    <property type="project" value="UniProtKB-SubCell"/>
</dbReference>
<feature type="transmembrane region" description="Helical" evidence="7">
    <location>
        <begin position="231"/>
        <end position="251"/>
    </location>
</feature>
<keyword evidence="4 7" id="KW-1133">Transmembrane helix</keyword>
<feature type="compositionally biased region" description="Basic and acidic residues" evidence="6">
    <location>
        <begin position="476"/>
        <end position="489"/>
    </location>
</feature>
<organism evidence="9 10">
    <name type="scientific">Actinopolyspora biskrensis</name>
    <dbReference type="NCBI Taxonomy" id="1470178"/>
    <lineage>
        <taxon>Bacteria</taxon>
        <taxon>Bacillati</taxon>
        <taxon>Actinomycetota</taxon>
        <taxon>Actinomycetes</taxon>
        <taxon>Actinopolysporales</taxon>
        <taxon>Actinopolysporaceae</taxon>
        <taxon>Actinopolyspora</taxon>
    </lineage>
</organism>
<evidence type="ECO:0000259" key="8">
    <source>
        <dbReference type="PROSITE" id="PS50850"/>
    </source>
</evidence>
<dbReference type="Gene3D" id="1.20.1720.10">
    <property type="entry name" value="Multidrug resistance protein D"/>
    <property type="match status" value="1"/>
</dbReference>
<keyword evidence="2" id="KW-0813">Transport</keyword>
<evidence type="ECO:0000256" key="1">
    <source>
        <dbReference type="ARBA" id="ARBA00004651"/>
    </source>
</evidence>
<evidence type="ECO:0000256" key="4">
    <source>
        <dbReference type="ARBA" id="ARBA00022989"/>
    </source>
</evidence>
<feature type="transmembrane region" description="Helical" evidence="7">
    <location>
        <begin position="141"/>
        <end position="159"/>
    </location>
</feature>
<feature type="transmembrane region" description="Helical" evidence="7">
    <location>
        <begin position="336"/>
        <end position="354"/>
    </location>
</feature>
<dbReference type="GO" id="GO:0022857">
    <property type="term" value="F:transmembrane transporter activity"/>
    <property type="evidence" value="ECO:0007669"/>
    <property type="project" value="InterPro"/>
</dbReference>
<gene>
    <name evidence="9" type="ORF">FHR84_002885</name>
</gene>
<dbReference type="PANTHER" id="PTHR42718:SF9">
    <property type="entry name" value="MAJOR FACILITATOR SUPERFAMILY MULTIDRUG TRANSPORTER MFSC"/>
    <property type="match status" value="1"/>
</dbReference>
<dbReference type="Pfam" id="PF07690">
    <property type="entry name" value="MFS_1"/>
    <property type="match status" value="1"/>
</dbReference>
<dbReference type="CDD" id="cd17321">
    <property type="entry name" value="MFS_MMR_MDR_like"/>
    <property type="match status" value="1"/>
</dbReference>
<keyword evidence="3 7" id="KW-0812">Transmembrane</keyword>
<evidence type="ECO:0000256" key="6">
    <source>
        <dbReference type="SAM" id="MobiDB-lite"/>
    </source>
</evidence>
<dbReference type="InterPro" id="IPR036259">
    <property type="entry name" value="MFS_trans_sf"/>
</dbReference>
<feature type="transmembrane region" description="Helical" evidence="7">
    <location>
        <begin position="204"/>
        <end position="225"/>
    </location>
</feature>
<dbReference type="PRINTS" id="PR01036">
    <property type="entry name" value="TCRTETB"/>
</dbReference>
<protein>
    <submittedName>
        <fullName evidence="9">MFS family permease</fullName>
    </submittedName>
</protein>
<accession>A0A852ZAF1</accession>
<proteinExistence type="predicted"/>
<dbReference type="EMBL" id="JACBYW010000005">
    <property type="protein sequence ID" value="NYH79547.1"/>
    <property type="molecule type" value="Genomic_DNA"/>
</dbReference>
<dbReference type="SUPFAM" id="SSF103473">
    <property type="entry name" value="MFS general substrate transporter"/>
    <property type="match status" value="1"/>
</dbReference>
<evidence type="ECO:0000313" key="9">
    <source>
        <dbReference type="EMBL" id="NYH79547.1"/>
    </source>
</evidence>
<keyword evidence="10" id="KW-1185">Reference proteome</keyword>
<evidence type="ECO:0000256" key="7">
    <source>
        <dbReference type="SAM" id="Phobius"/>
    </source>
</evidence>
<evidence type="ECO:0000256" key="3">
    <source>
        <dbReference type="ARBA" id="ARBA00022692"/>
    </source>
</evidence>
<dbReference type="PANTHER" id="PTHR42718">
    <property type="entry name" value="MAJOR FACILITATOR SUPERFAMILY MULTIDRUG TRANSPORTER MFSC"/>
    <property type="match status" value="1"/>
</dbReference>
<sequence>MNGTHPPGRGPSRHPAVILIVVASVGFVTALDNTVVAAVVPSIGRDLGVGVAALQWVSIAYMLPYAGLVLVAGTVLDRVGGRALLAGFVLFASGAVLCGAAWNASLLLVGRVVQGTAAAFIVPGTLRLLRTELSGGWRATAAATWTAALAAALALGPWLGGVVARYSHWSWIFHGNVPFVVPAALLVLLRGVSPGERRSAPVRLSAALAVTVGLTMLTAALVTAAERPGGLSWAVPLGVLGGAVLLGFLLGERRSTAPLLPGRLWRNRVFRGVNVLLLLWGLGASGVVFFTPLLHQRYLGLSPDTAGLPLVAVALGVVAATPFVGPLIRAFGTPRVVAGGLGAVAAGLFGLAAVNHVPALAPRIPVLLLVGAGSAFTAPLTSHALEESGESEAGTASGVLTAAREVSSALGVALIGLVVSTAHAREVATGLARPEALATGYARGVAVAAALQVVGAVLALSVLRPSASARGAGAPEARDTEVTRARRGD</sequence>
<dbReference type="PROSITE" id="PS50850">
    <property type="entry name" value="MFS"/>
    <property type="match status" value="1"/>
</dbReference>